<protein>
    <submittedName>
        <fullName evidence="2">Protein N-acetyltransferase, RimJ/RimL family</fullName>
    </submittedName>
</protein>
<dbReference type="Gene3D" id="3.40.630.30">
    <property type="match status" value="1"/>
</dbReference>
<evidence type="ECO:0000313" key="2">
    <source>
        <dbReference type="EMBL" id="SEQ15738.1"/>
    </source>
</evidence>
<dbReference type="Proteomes" id="UP000199427">
    <property type="component" value="Unassembled WGS sequence"/>
</dbReference>
<organism evidence="2 3">
    <name type="scientific">Piscibacillus halophilus</name>
    <dbReference type="NCBI Taxonomy" id="571933"/>
    <lineage>
        <taxon>Bacteria</taxon>
        <taxon>Bacillati</taxon>
        <taxon>Bacillota</taxon>
        <taxon>Bacilli</taxon>
        <taxon>Bacillales</taxon>
        <taxon>Bacillaceae</taxon>
        <taxon>Piscibacillus</taxon>
    </lineage>
</organism>
<dbReference type="SUPFAM" id="SSF55729">
    <property type="entry name" value="Acyl-CoA N-acyltransferases (Nat)"/>
    <property type="match status" value="1"/>
</dbReference>
<dbReference type="InterPro" id="IPR051908">
    <property type="entry name" value="Ribosomal_N-acetyltransferase"/>
</dbReference>
<sequence length="193" mass="22056">MTKTSSDLNPILIDVPSKLETERLLLRAPESGDGVEVNSAIRYSIEELREWLVFAQTVPEVQETEANLREARAKFINRESLRYLIFDKEIKALIGTISFENINWKIPKAEIGYWINTHFAGKGYMTEAVDQLTAFGLEYLGFKRIEILCDSENQKSRQVAERAGYDLEGILKNDDRSADGDELRDTCVYARTL</sequence>
<dbReference type="InterPro" id="IPR000182">
    <property type="entry name" value="GNAT_dom"/>
</dbReference>
<reference evidence="2 3" key="1">
    <citation type="submission" date="2016-10" db="EMBL/GenBank/DDBJ databases">
        <authorList>
            <person name="de Groot N.N."/>
        </authorList>
    </citation>
    <scope>NUCLEOTIDE SEQUENCE [LARGE SCALE GENOMIC DNA]</scope>
    <source>
        <strain evidence="2 3">DSM 21633</strain>
    </source>
</reference>
<gene>
    <name evidence="2" type="ORF">SAMN05216362_10785</name>
</gene>
<proteinExistence type="predicted"/>
<dbReference type="PANTHER" id="PTHR43441">
    <property type="entry name" value="RIBOSOMAL-PROTEIN-SERINE ACETYLTRANSFERASE"/>
    <property type="match status" value="1"/>
</dbReference>
<dbReference type="PROSITE" id="PS51186">
    <property type="entry name" value="GNAT"/>
    <property type="match status" value="1"/>
</dbReference>
<keyword evidence="2" id="KW-0808">Transferase</keyword>
<accession>A0A1H9DSR0</accession>
<feature type="domain" description="N-acetyltransferase" evidence="1">
    <location>
        <begin position="43"/>
        <end position="193"/>
    </location>
</feature>
<keyword evidence="3" id="KW-1185">Reference proteome</keyword>
<dbReference type="GO" id="GO:0005737">
    <property type="term" value="C:cytoplasm"/>
    <property type="evidence" value="ECO:0007669"/>
    <property type="project" value="TreeGrafter"/>
</dbReference>
<dbReference type="GO" id="GO:0008999">
    <property type="term" value="F:protein-N-terminal-alanine acetyltransferase activity"/>
    <property type="evidence" value="ECO:0007669"/>
    <property type="project" value="TreeGrafter"/>
</dbReference>
<dbReference type="Pfam" id="PF13302">
    <property type="entry name" value="Acetyltransf_3"/>
    <property type="match status" value="1"/>
</dbReference>
<dbReference type="EMBL" id="FOES01000007">
    <property type="protein sequence ID" value="SEQ15738.1"/>
    <property type="molecule type" value="Genomic_DNA"/>
</dbReference>
<evidence type="ECO:0000313" key="3">
    <source>
        <dbReference type="Proteomes" id="UP000199427"/>
    </source>
</evidence>
<name>A0A1H9DSR0_9BACI</name>
<dbReference type="STRING" id="571933.SAMN05216362_10785"/>
<dbReference type="AlphaFoldDB" id="A0A1H9DSR0"/>
<dbReference type="PANTHER" id="PTHR43441:SF3">
    <property type="entry name" value="ACETYLTRANSFERASE"/>
    <property type="match status" value="1"/>
</dbReference>
<dbReference type="InterPro" id="IPR016181">
    <property type="entry name" value="Acyl_CoA_acyltransferase"/>
</dbReference>
<evidence type="ECO:0000259" key="1">
    <source>
        <dbReference type="PROSITE" id="PS51186"/>
    </source>
</evidence>
<dbReference type="GO" id="GO:1990189">
    <property type="term" value="F:protein N-terminal-serine acetyltransferase activity"/>
    <property type="evidence" value="ECO:0007669"/>
    <property type="project" value="TreeGrafter"/>
</dbReference>